<evidence type="ECO:0000313" key="1">
    <source>
        <dbReference type="EMBL" id="KAB8286688.1"/>
    </source>
</evidence>
<evidence type="ECO:0000313" key="2">
    <source>
        <dbReference type="Proteomes" id="UP000482084"/>
    </source>
</evidence>
<protein>
    <submittedName>
        <fullName evidence="1">Short-chain dehydrogenase/reductase SDR</fullName>
    </submittedName>
</protein>
<dbReference type="EMBL" id="WBSM01000017">
    <property type="protein sequence ID" value="KAB8286688.1"/>
    <property type="molecule type" value="Genomic_DNA"/>
</dbReference>
<sequence>MNVRGAASGKLARLPYLDLRRETAKALAKAERGCANYTPLTFYRLYHVFAKLVLTTLAVRVTSLRSGGAVSRG</sequence>
<organism evidence="1 2">
    <name type="scientific">Bifidobacterium ramosum</name>
    <dbReference type="NCBI Taxonomy" id="1798158"/>
    <lineage>
        <taxon>Bacteria</taxon>
        <taxon>Bacillati</taxon>
        <taxon>Actinomycetota</taxon>
        <taxon>Actinomycetes</taxon>
        <taxon>Bifidobacteriales</taxon>
        <taxon>Bifidobacteriaceae</taxon>
        <taxon>Bifidobacterium</taxon>
    </lineage>
</organism>
<accession>A0A6L4WX52</accession>
<proteinExistence type="predicted"/>
<reference evidence="1 2" key="1">
    <citation type="submission" date="2019-10" db="EMBL/GenBank/DDBJ databases">
        <title>Characterization of the phylogenetic diversity of two novel species belonging to the genus Bifidobacterium: Bifidobacterium cebidarum sp. nov. and Bifidobacterium leontopitheci sp. nov.</title>
        <authorList>
            <person name="Lugli G.A."/>
            <person name="Duranti S."/>
            <person name="Milani C."/>
            <person name="Turroni F."/>
            <person name="Ventura M."/>
        </authorList>
    </citation>
    <scope>NUCLEOTIDE SEQUENCE [LARGE SCALE GENOMIC DNA]</scope>
    <source>
        <strain evidence="1 2">DSM 100688</strain>
    </source>
</reference>
<dbReference type="Proteomes" id="UP000482084">
    <property type="component" value="Unassembled WGS sequence"/>
</dbReference>
<dbReference type="AlphaFoldDB" id="A0A6L4WX52"/>
<name>A0A6L4WX52_9BIFI</name>
<keyword evidence="2" id="KW-1185">Reference proteome</keyword>
<gene>
    <name evidence="1" type="ORF">DSM100688_2183</name>
</gene>
<comment type="caution">
    <text evidence="1">The sequence shown here is derived from an EMBL/GenBank/DDBJ whole genome shotgun (WGS) entry which is preliminary data.</text>
</comment>